<proteinExistence type="predicted"/>
<keyword evidence="1" id="KW-0472">Membrane</keyword>
<feature type="transmembrane region" description="Helical" evidence="1">
    <location>
        <begin position="94"/>
        <end position="117"/>
    </location>
</feature>
<organism evidence="3 4">
    <name type="scientific">Spirochaeta isovalerica</name>
    <dbReference type="NCBI Taxonomy" id="150"/>
    <lineage>
        <taxon>Bacteria</taxon>
        <taxon>Pseudomonadati</taxon>
        <taxon>Spirochaetota</taxon>
        <taxon>Spirochaetia</taxon>
        <taxon>Spirochaetales</taxon>
        <taxon>Spirochaetaceae</taxon>
        <taxon>Spirochaeta</taxon>
    </lineage>
</organism>
<dbReference type="AlphaFoldDB" id="A0A841RB44"/>
<evidence type="ECO:0000313" key="4">
    <source>
        <dbReference type="Proteomes" id="UP000587760"/>
    </source>
</evidence>
<protein>
    <submittedName>
        <fullName evidence="3">Membrane protease YdiL (CAAX protease family)</fullName>
    </submittedName>
</protein>
<reference evidence="3 4" key="1">
    <citation type="submission" date="2020-08" db="EMBL/GenBank/DDBJ databases">
        <title>Genomic Encyclopedia of Type Strains, Phase IV (KMG-IV): sequencing the most valuable type-strain genomes for metagenomic binning, comparative biology and taxonomic classification.</title>
        <authorList>
            <person name="Goeker M."/>
        </authorList>
    </citation>
    <scope>NUCLEOTIDE SEQUENCE [LARGE SCALE GENOMIC DNA]</scope>
    <source>
        <strain evidence="3 4">DSM 2461</strain>
    </source>
</reference>
<keyword evidence="3" id="KW-0645">Protease</keyword>
<dbReference type="GO" id="GO:0004175">
    <property type="term" value="F:endopeptidase activity"/>
    <property type="evidence" value="ECO:0007669"/>
    <property type="project" value="UniProtKB-ARBA"/>
</dbReference>
<feature type="transmembrane region" description="Helical" evidence="1">
    <location>
        <begin position="71"/>
        <end position="88"/>
    </location>
</feature>
<sequence length="120" mass="13881">MIQTYPLSKEVLSSWSFFIFYEILYVLFYYIPYEYFFRGVLQLGLSRYWGGWRSILFVTVLTTALHATKPLPEIAGAAFAGLLLGYIAEKTQSWFYPFLVHIITGISTDVFCSLFYLGVL</sequence>
<feature type="transmembrane region" description="Helical" evidence="1">
    <location>
        <begin position="45"/>
        <end position="64"/>
    </location>
</feature>
<comment type="caution">
    <text evidence="3">The sequence shown here is derived from an EMBL/GenBank/DDBJ whole genome shotgun (WGS) entry which is preliminary data.</text>
</comment>
<evidence type="ECO:0000259" key="2">
    <source>
        <dbReference type="Pfam" id="PF02517"/>
    </source>
</evidence>
<gene>
    <name evidence="3" type="ORF">HNR50_001888</name>
</gene>
<keyword evidence="1" id="KW-1133">Transmembrane helix</keyword>
<dbReference type="InterPro" id="IPR003675">
    <property type="entry name" value="Rce1/LyrA-like_dom"/>
</dbReference>
<dbReference type="RefSeq" id="WP_184746179.1">
    <property type="nucleotide sequence ID" value="NZ_JACHGJ010000002.1"/>
</dbReference>
<feature type="domain" description="CAAX prenyl protease 2/Lysostaphin resistance protein A-like" evidence="2">
    <location>
        <begin position="18"/>
        <end position="104"/>
    </location>
</feature>
<evidence type="ECO:0000256" key="1">
    <source>
        <dbReference type="SAM" id="Phobius"/>
    </source>
</evidence>
<feature type="transmembrane region" description="Helical" evidence="1">
    <location>
        <begin position="12"/>
        <end position="33"/>
    </location>
</feature>
<keyword evidence="3" id="KW-0378">Hydrolase</keyword>
<dbReference type="Pfam" id="PF02517">
    <property type="entry name" value="Rce1-like"/>
    <property type="match status" value="1"/>
</dbReference>
<dbReference type="GO" id="GO:0006508">
    <property type="term" value="P:proteolysis"/>
    <property type="evidence" value="ECO:0007669"/>
    <property type="project" value="UniProtKB-KW"/>
</dbReference>
<keyword evidence="4" id="KW-1185">Reference proteome</keyword>
<dbReference type="Proteomes" id="UP000587760">
    <property type="component" value="Unassembled WGS sequence"/>
</dbReference>
<accession>A0A841RB44</accession>
<evidence type="ECO:0000313" key="3">
    <source>
        <dbReference type="EMBL" id="MBB6480230.1"/>
    </source>
</evidence>
<keyword evidence="1" id="KW-0812">Transmembrane</keyword>
<dbReference type="EMBL" id="JACHGJ010000002">
    <property type="protein sequence ID" value="MBB6480230.1"/>
    <property type="molecule type" value="Genomic_DNA"/>
</dbReference>
<dbReference type="GO" id="GO:0080120">
    <property type="term" value="P:CAAX-box protein maturation"/>
    <property type="evidence" value="ECO:0007669"/>
    <property type="project" value="UniProtKB-ARBA"/>
</dbReference>
<name>A0A841RB44_9SPIO</name>